<name>H6L5V4_SAPGL</name>
<dbReference type="SMART" id="SM00116">
    <property type="entry name" value="CBS"/>
    <property type="match status" value="2"/>
</dbReference>
<dbReference type="Gene3D" id="3.10.580.10">
    <property type="entry name" value="CBS-domain"/>
    <property type="match status" value="1"/>
</dbReference>
<dbReference type="HOGENOM" id="CLU_040681_9_1_10"/>
<feature type="domain" description="CBS" evidence="3">
    <location>
        <begin position="16"/>
        <end position="73"/>
    </location>
</feature>
<dbReference type="InterPro" id="IPR046342">
    <property type="entry name" value="CBS_dom_sf"/>
</dbReference>
<dbReference type="PANTHER" id="PTHR43080">
    <property type="entry name" value="CBS DOMAIN-CONTAINING PROTEIN CBSX3, MITOCHONDRIAL"/>
    <property type="match status" value="1"/>
</dbReference>
<evidence type="ECO:0000256" key="2">
    <source>
        <dbReference type="PROSITE-ProRule" id="PRU00703"/>
    </source>
</evidence>
<evidence type="ECO:0000313" key="4">
    <source>
        <dbReference type="EMBL" id="AFC26354.1"/>
    </source>
</evidence>
<gene>
    <name evidence="4" type="ordered locus">SGRA_3630</name>
</gene>
<evidence type="ECO:0000256" key="1">
    <source>
        <dbReference type="ARBA" id="ARBA00023122"/>
    </source>
</evidence>
<sequence>MSNLSDFMNRPVSDIMTTKIKALIPTDSLEKVKELFENSNIHHIPVVRYKELVGIISHSDFEKAIHGARLHGEAQAEADNKALLAKYTVADLMTTKVVHIAPDAKIGVAAELLLINYFHALPIVSEEGDLVGIVSSHDVLKAVYKKAYPSEDI</sequence>
<accession>H6L5V4</accession>
<evidence type="ECO:0000313" key="5">
    <source>
        <dbReference type="Proteomes" id="UP000007519"/>
    </source>
</evidence>
<dbReference type="KEGG" id="sgn:SGRA_3630"/>
<keyword evidence="5" id="KW-1185">Reference proteome</keyword>
<dbReference type="STRING" id="984262.SGRA_3630"/>
<dbReference type="EMBL" id="CP002831">
    <property type="protein sequence ID" value="AFC26354.1"/>
    <property type="molecule type" value="Genomic_DNA"/>
</dbReference>
<dbReference type="PROSITE" id="PS51371">
    <property type="entry name" value="CBS"/>
    <property type="match status" value="2"/>
</dbReference>
<protein>
    <submittedName>
        <fullName evidence="4">CBS domain-containing protein</fullName>
    </submittedName>
</protein>
<dbReference type="AlphaFoldDB" id="H6L5V4"/>
<dbReference type="RefSeq" id="WP_015693944.1">
    <property type="nucleotide sequence ID" value="NC_016940.1"/>
</dbReference>
<dbReference type="SUPFAM" id="SSF54631">
    <property type="entry name" value="CBS-domain pair"/>
    <property type="match status" value="1"/>
</dbReference>
<dbReference type="eggNOG" id="COG0517">
    <property type="taxonomic scope" value="Bacteria"/>
</dbReference>
<dbReference type="Proteomes" id="UP000007519">
    <property type="component" value="Chromosome"/>
</dbReference>
<dbReference type="Pfam" id="PF00571">
    <property type="entry name" value="CBS"/>
    <property type="match status" value="2"/>
</dbReference>
<organism evidence="4 5">
    <name type="scientific">Saprospira grandis (strain Lewin)</name>
    <dbReference type="NCBI Taxonomy" id="984262"/>
    <lineage>
        <taxon>Bacteria</taxon>
        <taxon>Pseudomonadati</taxon>
        <taxon>Bacteroidota</taxon>
        <taxon>Saprospiria</taxon>
        <taxon>Saprospirales</taxon>
        <taxon>Saprospiraceae</taxon>
        <taxon>Saprospira</taxon>
    </lineage>
</organism>
<dbReference type="InterPro" id="IPR051257">
    <property type="entry name" value="Diverse_CBS-Domain"/>
</dbReference>
<evidence type="ECO:0000259" key="3">
    <source>
        <dbReference type="PROSITE" id="PS51371"/>
    </source>
</evidence>
<dbReference type="OrthoDB" id="1119899at2"/>
<dbReference type="InterPro" id="IPR000644">
    <property type="entry name" value="CBS_dom"/>
</dbReference>
<proteinExistence type="predicted"/>
<reference evidence="4 5" key="1">
    <citation type="journal article" date="2012" name="Stand. Genomic Sci.">
        <title>Complete genome sequencing and analysis of Saprospira grandis str. Lewin, a predatory marine bacterium.</title>
        <authorList>
            <person name="Saw J.H."/>
            <person name="Yuryev A."/>
            <person name="Kanbe M."/>
            <person name="Hou S."/>
            <person name="Young A.G."/>
            <person name="Aizawa S."/>
            <person name="Alam M."/>
        </authorList>
    </citation>
    <scope>NUCLEOTIDE SEQUENCE [LARGE SCALE GENOMIC DNA]</scope>
    <source>
        <strain evidence="4 5">Lewin</strain>
    </source>
</reference>
<dbReference type="PANTHER" id="PTHR43080:SF2">
    <property type="entry name" value="CBS DOMAIN-CONTAINING PROTEIN"/>
    <property type="match status" value="1"/>
</dbReference>
<keyword evidence="1 2" id="KW-0129">CBS domain</keyword>
<feature type="domain" description="CBS" evidence="3">
    <location>
        <begin position="93"/>
        <end position="150"/>
    </location>
</feature>